<dbReference type="AlphaFoldDB" id="A0A0L0SZP5"/>
<dbReference type="VEuPathDB" id="FungiDB:AMAG_19820"/>
<reference evidence="2 3" key="1">
    <citation type="submission" date="2009-11" db="EMBL/GenBank/DDBJ databases">
        <title>Annotation of Allomyces macrogynus ATCC 38327.</title>
        <authorList>
            <consortium name="The Broad Institute Genome Sequencing Platform"/>
            <person name="Russ C."/>
            <person name="Cuomo C."/>
            <person name="Burger G."/>
            <person name="Gray M.W."/>
            <person name="Holland P.W.H."/>
            <person name="King N."/>
            <person name="Lang F.B.F."/>
            <person name="Roger A.J."/>
            <person name="Ruiz-Trillo I."/>
            <person name="Young S.K."/>
            <person name="Zeng Q."/>
            <person name="Gargeya S."/>
            <person name="Fitzgerald M."/>
            <person name="Haas B."/>
            <person name="Abouelleil A."/>
            <person name="Alvarado L."/>
            <person name="Arachchi H.M."/>
            <person name="Berlin A."/>
            <person name="Chapman S.B."/>
            <person name="Gearin G."/>
            <person name="Goldberg J."/>
            <person name="Griggs A."/>
            <person name="Gujja S."/>
            <person name="Hansen M."/>
            <person name="Heiman D."/>
            <person name="Howarth C."/>
            <person name="Larimer J."/>
            <person name="Lui A."/>
            <person name="MacDonald P.J.P."/>
            <person name="McCowen C."/>
            <person name="Montmayeur A."/>
            <person name="Murphy C."/>
            <person name="Neiman D."/>
            <person name="Pearson M."/>
            <person name="Priest M."/>
            <person name="Roberts A."/>
            <person name="Saif S."/>
            <person name="Shea T."/>
            <person name="Sisk P."/>
            <person name="Stolte C."/>
            <person name="Sykes S."/>
            <person name="Wortman J."/>
            <person name="Nusbaum C."/>
            <person name="Birren B."/>
        </authorList>
    </citation>
    <scope>NUCLEOTIDE SEQUENCE [LARGE SCALE GENOMIC DNA]</scope>
    <source>
        <strain evidence="2 3">ATCC 38327</strain>
    </source>
</reference>
<reference evidence="3" key="2">
    <citation type="submission" date="2009-11" db="EMBL/GenBank/DDBJ databases">
        <title>The Genome Sequence of Allomyces macrogynus strain ATCC 38327.</title>
        <authorList>
            <consortium name="The Broad Institute Genome Sequencing Platform"/>
            <person name="Russ C."/>
            <person name="Cuomo C."/>
            <person name="Shea T."/>
            <person name="Young S.K."/>
            <person name="Zeng Q."/>
            <person name="Koehrsen M."/>
            <person name="Haas B."/>
            <person name="Borodovsky M."/>
            <person name="Guigo R."/>
            <person name="Alvarado L."/>
            <person name="Berlin A."/>
            <person name="Borenstein D."/>
            <person name="Chen Z."/>
            <person name="Engels R."/>
            <person name="Freedman E."/>
            <person name="Gellesch M."/>
            <person name="Goldberg J."/>
            <person name="Griggs A."/>
            <person name="Gujja S."/>
            <person name="Heiman D."/>
            <person name="Hepburn T."/>
            <person name="Howarth C."/>
            <person name="Jen D."/>
            <person name="Larson L."/>
            <person name="Lewis B."/>
            <person name="Mehta T."/>
            <person name="Park D."/>
            <person name="Pearson M."/>
            <person name="Roberts A."/>
            <person name="Saif S."/>
            <person name="Shenoy N."/>
            <person name="Sisk P."/>
            <person name="Stolte C."/>
            <person name="Sykes S."/>
            <person name="Walk T."/>
            <person name="White J."/>
            <person name="Yandava C."/>
            <person name="Burger G."/>
            <person name="Gray M.W."/>
            <person name="Holland P.W.H."/>
            <person name="King N."/>
            <person name="Lang F.B.F."/>
            <person name="Roger A.J."/>
            <person name="Ruiz-Trillo I."/>
            <person name="Lander E."/>
            <person name="Nusbaum C."/>
        </authorList>
    </citation>
    <scope>NUCLEOTIDE SEQUENCE [LARGE SCALE GENOMIC DNA]</scope>
    <source>
        <strain evidence="3">ATCC 38327</strain>
    </source>
</reference>
<protein>
    <submittedName>
        <fullName evidence="2">Uncharacterized protein</fullName>
    </submittedName>
</protein>
<keyword evidence="3" id="KW-1185">Reference proteome</keyword>
<sequence>MLSAGRGPLSDSGNTAPRECECANASCWRGCRARRAVQRVGSAGEVAMTAKENGRDVADTTIPPPPPSVCLRSRLHGWMLHDPTSSRSRPTRPAMRYAMGYHAPMLTKLRVSASETSTAPSRRVASHARTTAARGQADRLGGAHAHAHAHDATSSPCATPRGGEDAT</sequence>
<gene>
    <name evidence="2" type="ORF">AMAG_19820</name>
</gene>
<dbReference type="Proteomes" id="UP000054350">
    <property type="component" value="Unassembled WGS sequence"/>
</dbReference>
<dbReference type="EMBL" id="GG745355">
    <property type="protein sequence ID" value="KNE67962.1"/>
    <property type="molecule type" value="Genomic_DNA"/>
</dbReference>
<evidence type="ECO:0000256" key="1">
    <source>
        <dbReference type="SAM" id="MobiDB-lite"/>
    </source>
</evidence>
<feature type="region of interest" description="Disordered" evidence="1">
    <location>
        <begin position="112"/>
        <end position="167"/>
    </location>
</feature>
<name>A0A0L0SZP5_ALLM3</name>
<evidence type="ECO:0000313" key="2">
    <source>
        <dbReference type="EMBL" id="KNE67962.1"/>
    </source>
</evidence>
<proteinExistence type="predicted"/>
<accession>A0A0L0SZP5</accession>
<evidence type="ECO:0000313" key="3">
    <source>
        <dbReference type="Proteomes" id="UP000054350"/>
    </source>
</evidence>
<organism evidence="2 3">
    <name type="scientific">Allomyces macrogynus (strain ATCC 38327)</name>
    <name type="common">Allomyces javanicus var. macrogynus</name>
    <dbReference type="NCBI Taxonomy" id="578462"/>
    <lineage>
        <taxon>Eukaryota</taxon>
        <taxon>Fungi</taxon>
        <taxon>Fungi incertae sedis</taxon>
        <taxon>Blastocladiomycota</taxon>
        <taxon>Blastocladiomycetes</taxon>
        <taxon>Blastocladiales</taxon>
        <taxon>Blastocladiaceae</taxon>
        <taxon>Allomyces</taxon>
    </lineage>
</organism>